<feature type="region of interest" description="Disordered" evidence="1">
    <location>
        <begin position="221"/>
        <end position="265"/>
    </location>
</feature>
<evidence type="ECO:0000313" key="4">
    <source>
        <dbReference type="Proteomes" id="UP000029964"/>
    </source>
</evidence>
<feature type="compositionally biased region" description="Pro residues" evidence="1">
    <location>
        <begin position="221"/>
        <end position="232"/>
    </location>
</feature>
<gene>
    <name evidence="3" type="ORF">ACRE_059600</name>
</gene>
<feature type="region of interest" description="Disordered" evidence="1">
    <location>
        <begin position="127"/>
        <end position="206"/>
    </location>
</feature>
<comment type="caution">
    <text evidence="3">The sequence shown here is derived from an EMBL/GenBank/DDBJ whole genome shotgun (WGS) entry which is preliminary data.</text>
</comment>
<organism evidence="3 4">
    <name type="scientific">Hapsidospora chrysogenum (strain ATCC 11550 / CBS 779.69 / DSM 880 / IAM 14645 / JCM 23072 / IMI 49137)</name>
    <name type="common">Acremonium chrysogenum</name>
    <dbReference type="NCBI Taxonomy" id="857340"/>
    <lineage>
        <taxon>Eukaryota</taxon>
        <taxon>Fungi</taxon>
        <taxon>Dikarya</taxon>
        <taxon>Ascomycota</taxon>
        <taxon>Pezizomycotina</taxon>
        <taxon>Sordariomycetes</taxon>
        <taxon>Hypocreomycetidae</taxon>
        <taxon>Hypocreales</taxon>
        <taxon>Bionectriaceae</taxon>
        <taxon>Hapsidospora</taxon>
    </lineage>
</organism>
<feature type="chain" id="PRO_5001815188" evidence="2">
    <location>
        <begin position="17"/>
        <end position="285"/>
    </location>
</feature>
<evidence type="ECO:0000256" key="1">
    <source>
        <dbReference type="SAM" id="MobiDB-lite"/>
    </source>
</evidence>
<protein>
    <submittedName>
        <fullName evidence="3">Uncharacterized protein</fullName>
    </submittedName>
</protein>
<dbReference type="AlphaFoldDB" id="A0A086T1R7"/>
<dbReference type="HOGENOM" id="CLU_055873_0_0_1"/>
<proteinExistence type="predicted"/>
<accession>A0A086T1R7</accession>
<feature type="compositionally biased region" description="Pro residues" evidence="1">
    <location>
        <begin position="195"/>
        <end position="206"/>
    </location>
</feature>
<feature type="signal peptide" evidence="2">
    <location>
        <begin position="1"/>
        <end position="16"/>
    </location>
</feature>
<dbReference type="Proteomes" id="UP000029964">
    <property type="component" value="Unassembled WGS sequence"/>
</dbReference>
<dbReference type="STRING" id="857340.A0A086T1R7"/>
<evidence type="ECO:0000256" key="2">
    <source>
        <dbReference type="SAM" id="SignalP"/>
    </source>
</evidence>
<sequence>MKSTVALAIMAASADALLNLDVKLPLGIEVDLDLLGARPETEPCAECDDTWHPPHDVIIDDCDDLDNGDWHWIHPCPDHPEPSYTWSTSTITATQTSTIISCAPEVPDCPASSTIYTTVTVPEQTTICPAPVHPTPAVPTSDVDQPQPPPETEVPAPPQETHVPPPQEPEVPPQEPEVPPQEPYVPATEETDVVPGPPAPPAPTPYVPPVTLVTSVNTPPYHPTAPVVPGPPAETDVTPPVVQPPPGNNGTIPAPPPPAPTAGAAQNVQSMGLSLVAGLAVIALL</sequence>
<dbReference type="OrthoDB" id="5154031at2759"/>
<feature type="compositionally biased region" description="Pro residues" evidence="1">
    <location>
        <begin position="146"/>
        <end position="183"/>
    </location>
</feature>
<keyword evidence="2" id="KW-0732">Signal</keyword>
<keyword evidence="4" id="KW-1185">Reference proteome</keyword>
<dbReference type="EMBL" id="JPKY01000072">
    <property type="protein sequence ID" value="KFH43299.1"/>
    <property type="molecule type" value="Genomic_DNA"/>
</dbReference>
<evidence type="ECO:0000313" key="3">
    <source>
        <dbReference type="EMBL" id="KFH43299.1"/>
    </source>
</evidence>
<name>A0A086T1R7_HAPC1</name>
<feature type="compositionally biased region" description="Pro residues" evidence="1">
    <location>
        <begin position="241"/>
        <end position="260"/>
    </location>
</feature>
<reference evidence="4" key="1">
    <citation type="journal article" date="2014" name="Genome Announc.">
        <title>Genome sequence and annotation of Acremonium chrysogenum, producer of the beta-lactam antibiotic cephalosporin C.</title>
        <authorList>
            <person name="Terfehr D."/>
            <person name="Dahlmann T.A."/>
            <person name="Specht T."/>
            <person name="Zadra I."/>
            <person name="Kuernsteiner H."/>
            <person name="Kueck U."/>
        </authorList>
    </citation>
    <scope>NUCLEOTIDE SEQUENCE [LARGE SCALE GENOMIC DNA]</scope>
    <source>
        <strain evidence="4">ATCC 11550 / CBS 779.69 / DSM 880 / IAM 14645 / JCM 23072 / IMI 49137</strain>
    </source>
</reference>